<dbReference type="SUPFAM" id="SSF102114">
    <property type="entry name" value="Radical SAM enzymes"/>
    <property type="match status" value="1"/>
</dbReference>
<feature type="binding site" evidence="8">
    <location>
        <position position="280"/>
    </location>
    <ligand>
        <name>[4Fe-4S] cluster</name>
        <dbReference type="ChEBI" id="CHEBI:49883"/>
        <label>1</label>
    </ligand>
</feature>
<dbReference type="Gene3D" id="3.20.20.70">
    <property type="entry name" value="Aldolase class I"/>
    <property type="match status" value="1"/>
</dbReference>
<evidence type="ECO:0000256" key="6">
    <source>
        <dbReference type="ARBA" id="ARBA00023014"/>
    </source>
</evidence>
<dbReference type="SMART" id="SM00729">
    <property type="entry name" value="Elp3"/>
    <property type="match status" value="1"/>
</dbReference>
<dbReference type="GO" id="GO:0005737">
    <property type="term" value="C:cytoplasm"/>
    <property type="evidence" value="ECO:0007669"/>
    <property type="project" value="UniProtKB-SubCell"/>
</dbReference>
<protein>
    <recommendedName>
        <fullName evidence="8">Lipoyl synthase</fullName>
        <ecNumber evidence="8">2.8.1.8</ecNumber>
    </recommendedName>
    <alternativeName>
        <fullName evidence="8">Lip-syn</fullName>
        <shortName evidence="8">LS</shortName>
    </alternativeName>
    <alternativeName>
        <fullName evidence="8">Lipoate synthase</fullName>
    </alternativeName>
    <alternativeName>
        <fullName evidence="8">Lipoic acid synthase</fullName>
    </alternativeName>
    <alternativeName>
        <fullName evidence="8">Sulfur insertion protein LipA</fullName>
    </alternativeName>
</protein>
<dbReference type="Pfam" id="PF04055">
    <property type="entry name" value="Radical_SAM"/>
    <property type="match status" value="1"/>
</dbReference>
<feature type="binding site" evidence="8">
    <location>
        <position position="71"/>
    </location>
    <ligand>
        <name>[4Fe-4S] cluster</name>
        <dbReference type="ChEBI" id="CHEBI:49883"/>
        <label>2</label>
        <note>4Fe-4S-S-AdoMet</note>
    </ligand>
</feature>
<keyword evidence="8" id="KW-0963">Cytoplasm</keyword>
<dbReference type="CDD" id="cd01335">
    <property type="entry name" value="Radical_SAM"/>
    <property type="match status" value="1"/>
</dbReference>
<evidence type="ECO:0000313" key="11">
    <source>
        <dbReference type="Proteomes" id="UP000196368"/>
    </source>
</evidence>
<accession>A0A1Y4DDZ5</accession>
<dbReference type="InterPro" id="IPR058240">
    <property type="entry name" value="rSAM_sf"/>
</dbReference>
<dbReference type="PIRSF" id="PIRSF005963">
    <property type="entry name" value="Lipoyl_synth"/>
    <property type="match status" value="1"/>
</dbReference>
<dbReference type="SFLD" id="SFLDF00271">
    <property type="entry name" value="lipoyl_synthase"/>
    <property type="match status" value="1"/>
</dbReference>
<keyword evidence="1 8" id="KW-0004">4Fe-4S</keyword>
<proteinExistence type="inferred from homology"/>
<evidence type="ECO:0000256" key="8">
    <source>
        <dbReference type="HAMAP-Rule" id="MF_00206"/>
    </source>
</evidence>
<evidence type="ECO:0000256" key="7">
    <source>
        <dbReference type="ARBA" id="ARBA00047326"/>
    </source>
</evidence>
<comment type="caution">
    <text evidence="10">The sequence shown here is derived from an EMBL/GenBank/DDBJ whole genome shotgun (WGS) entry which is preliminary data.</text>
</comment>
<dbReference type="NCBIfam" id="NF009544">
    <property type="entry name" value="PRK12928.1"/>
    <property type="match status" value="1"/>
</dbReference>
<dbReference type="PANTHER" id="PTHR10949">
    <property type="entry name" value="LIPOYL SYNTHASE"/>
    <property type="match status" value="1"/>
</dbReference>
<feature type="binding site" evidence="8">
    <location>
        <position position="52"/>
    </location>
    <ligand>
        <name>[4Fe-4S] cluster</name>
        <dbReference type="ChEBI" id="CHEBI:49883"/>
        <label>1</label>
    </ligand>
</feature>
<comment type="similarity">
    <text evidence="8">Belongs to the radical SAM superfamily. Lipoyl synthase family.</text>
</comment>
<evidence type="ECO:0000259" key="9">
    <source>
        <dbReference type="PROSITE" id="PS51918"/>
    </source>
</evidence>
<dbReference type="GO" id="GO:0009249">
    <property type="term" value="P:protein lipoylation"/>
    <property type="evidence" value="ECO:0007669"/>
    <property type="project" value="UniProtKB-UniRule"/>
</dbReference>
<dbReference type="UniPathway" id="UPA00538">
    <property type="reaction ID" value="UER00593"/>
</dbReference>
<dbReference type="EMBL" id="NFJD01000002">
    <property type="protein sequence ID" value="OUO56872.1"/>
    <property type="molecule type" value="Genomic_DNA"/>
</dbReference>
<comment type="subcellular location">
    <subcellularLocation>
        <location evidence="8">Cytoplasm</location>
    </subcellularLocation>
</comment>
<dbReference type="NCBIfam" id="TIGR00510">
    <property type="entry name" value="lipA"/>
    <property type="match status" value="1"/>
</dbReference>
<reference evidence="11" key="1">
    <citation type="submission" date="2017-04" db="EMBL/GenBank/DDBJ databases">
        <title>Function of individual gut microbiota members based on whole genome sequencing of pure cultures obtained from chicken caecum.</title>
        <authorList>
            <person name="Medvecky M."/>
            <person name="Cejkova D."/>
            <person name="Polansky O."/>
            <person name="Karasova D."/>
            <person name="Kubasova T."/>
            <person name="Cizek A."/>
            <person name="Rychlik I."/>
        </authorList>
    </citation>
    <scope>NUCLEOTIDE SEQUENCE [LARGE SCALE GENOMIC DNA]</scope>
    <source>
        <strain evidence="11">An273</strain>
    </source>
</reference>
<name>A0A1Y4DDZ5_9BACT</name>
<keyword evidence="4 8" id="KW-0479">Metal-binding</keyword>
<evidence type="ECO:0000256" key="1">
    <source>
        <dbReference type="ARBA" id="ARBA00022485"/>
    </source>
</evidence>
<evidence type="ECO:0000256" key="4">
    <source>
        <dbReference type="ARBA" id="ARBA00022723"/>
    </source>
</evidence>
<dbReference type="GO" id="GO:0016992">
    <property type="term" value="F:lipoate synthase activity"/>
    <property type="evidence" value="ECO:0007669"/>
    <property type="project" value="UniProtKB-UniRule"/>
</dbReference>
<dbReference type="HAMAP" id="MF_00206">
    <property type="entry name" value="Lipoyl_synth"/>
    <property type="match status" value="1"/>
</dbReference>
<dbReference type="NCBIfam" id="NF004019">
    <property type="entry name" value="PRK05481.1"/>
    <property type="match status" value="1"/>
</dbReference>
<feature type="domain" description="Radical SAM core" evidence="9">
    <location>
        <begin position="53"/>
        <end position="269"/>
    </location>
</feature>
<dbReference type="InterPro" id="IPR006638">
    <property type="entry name" value="Elp3/MiaA/NifB-like_rSAM"/>
</dbReference>
<feature type="binding site" evidence="8">
    <location>
        <position position="46"/>
    </location>
    <ligand>
        <name>[4Fe-4S] cluster</name>
        <dbReference type="ChEBI" id="CHEBI:49883"/>
        <label>1</label>
    </ligand>
</feature>
<evidence type="ECO:0000313" key="10">
    <source>
        <dbReference type="EMBL" id="OUO56872.1"/>
    </source>
</evidence>
<comment type="cofactor">
    <cofactor evidence="8">
        <name>[4Fe-4S] cluster</name>
        <dbReference type="ChEBI" id="CHEBI:49883"/>
    </cofactor>
    <text evidence="8">Binds 2 [4Fe-4S] clusters per subunit. One cluster is coordinated with 3 cysteines and an exchangeable S-adenosyl-L-methionine.</text>
</comment>
<dbReference type="SFLD" id="SFLDS00029">
    <property type="entry name" value="Radical_SAM"/>
    <property type="match status" value="1"/>
</dbReference>
<keyword evidence="11" id="KW-1185">Reference proteome</keyword>
<comment type="pathway">
    <text evidence="8">Protein modification; protein lipoylation via endogenous pathway; protein N(6)-(lipoyl)lysine from octanoyl-[acyl-carrier-protein]: step 2/2.</text>
</comment>
<dbReference type="Proteomes" id="UP000196368">
    <property type="component" value="Unassembled WGS sequence"/>
</dbReference>
<feature type="binding site" evidence="8">
    <location>
        <position position="41"/>
    </location>
    <ligand>
        <name>[4Fe-4S] cluster</name>
        <dbReference type="ChEBI" id="CHEBI:49883"/>
        <label>1</label>
    </ligand>
</feature>
<comment type="catalytic activity">
    <reaction evidence="7 8">
        <text>[[Fe-S] cluster scaffold protein carrying a second [4Fe-4S](2+) cluster] + N(6)-octanoyl-L-lysyl-[protein] + 2 oxidized [2Fe-2S]-[ferredoxin] + 2 S-adenosyl-L-methionine + 4 H(+) = [[Fe-S] cluster scaffold protein] + N(6)-[(R)-dihydrolipoyl]-L-lysyl-[protein] + 4 Fe(3+) + 2 hydrogen sulfide + 2 5'-deoxyadenosine + 2 L-methionine + 2 reduced [2Fe-2S]-[ferredoxin]</text>
        <dbReference type="Rhea" id="RHEA:16585"/>
        <dbReference type="Rhea" id="RHEA-COMP:9928"/>
        <dbReference type="Rhea" id="RHEA-COMP:10000"/>
        <dbReference type="Rhea" id="RHEA-COMP:10001"/>
        <dbReference type="Rhea" id="RHEA-COMP:10475"/>
        <dbReference type="Rhea" id="RHEA-COMP:14568"/>
        <dbReference type="Rhea" id="RHEA-COMP:14569"/>
        <dbReference type="ChEBI" id="CHEBI:15378"/>
        <dbReference type="ChEBI" id="CHEBI:17319"/>
        <dbReference type="ChEBI" id="CHEBI:29034"/>
        <dbReference type="ChEBI" id="CHEBI:29919"/>
        <dbReference type="ChEBI" id="CHEBI:33722"/>
        <dbReference type="ChEBI" id="CHEBI:33737"/>
        <dbReference type="ChEBI" id="CHEBI:33738"/>
        <dbReference type="ChEBI" id="CHEBI:57844"/>
        <dbReference type="ChEBI" id="CHEBI:59789"/>
        <dbReference type="ChEBI" id="CHEBI:78809"/>
        <dbReference type="ChEBI" id="CHEBI:83100"/>
        <dbReference type="EC" id="2.8.1.8"/>
    </reaction>
</comment>
<organism evidence="10 11">
    <name type="scientific">Candidatus Avelusimicrobium gallicola</name>
    <dbReference type="NCBI Taxonomy" id="2562704"/>
    <lineage>
        <taxon>Bacteria</taxon>
        <taxon>Pseudomonadati</taxon>
        <taxon>Elusimicrobiota</taxon>
        <taxon>Elusimicrobia</taxon>
        <taxon>Elusimicrobiales</taxon>
        <taxon>Elusimicrobiaceae</taxon>
        <taxon>Candidatus Avelusimicrobium</taxon>
    </lineage>
</organism>
<dbReference type="AlphaFoldDB" id="A0A1Y4DDZ5"/>
<keyword evidence="5 8" id="KW-0408">Iron</keyword>
<evidence type="ECO:0000256" key="2">
    <source>
        <dbReference type="ARBA" id="ARBA00022679"/>
    </source>
</evidence>
<keyword evidence="2 8" id="KW-0808">Transferase</keyword>
<evidence type="ECO:0000256" key="5">
    <source>
        <dbReference type="ARBA" id="ARBA00023004"/>
    </source>
</evidence>
<keyword evidence="6 8" id="KW-0411">Iron-sulfur</keyword>
<dbReference type="InterPro" id="IPR013785">
    <property type="entry name" value="Aldolase_TIM"/>
</dbReference>
<feature type="binding site" evidence="8">
    <location>
        <position position="74"/>
    </location>
    <ligand>
        <name>[4Fe-4S] cluster</name>
        <dbReference type="ChEBI" id="CHEBI:49883"/>
        <label>2</label>
        <note>4Fe-4S-S-AdoMet</note>
    </ligand>
</feature>
<dbReference type="PANTHER" id="PTHR10949:SF0">
    <property type="entry name" value="LIPOYL SYNTHASE, MITOCHONDRIAL"/>
    <property type="match status" value="1"/>
</dbReference>
<evidence type="ECO:0000256" key="3">
    <source>
        <dbReference type="ARBA" id="ARBA00022691"/>
    </source>
</evidence>
<dbReference type="EC" id="2.8.1.8" evidence="8"/>
<sequence>MTTPMPQWLKDLVGRNKAALRSSAALHAQQSIDQHLLHTVCHAARCPNRGECFNCGDATFMVLGDICTRGCRFCAVTKARPLPPDENEPERVAQAVKEWGIRYAVLTMPTRDDLNDGGAAHFARVIRAIKTLTPQVKVEPLISDLRGDVSALQTVLQARPDVLAHNVETVPDLYAAVRIGADYKQTLTLLENSKKLAPHIFTKTGFMVGLGESDGQIRALMRDLRAAGVDLLTIGQYLTPSAAHYPVARYPEPAEYRAWEEYALSIGFKGVASGPLVRSSYRAGALYARAVSGGVSK</sequence>
<dbReference type="InterPro" id="IPR003698">
    <property type="entry name" value="Lipoyl_synth"/>
</dbReference>
<comment type="function">
    <text evidence="8">Catalyzes the radical-mediated insertion of two sulfur atoms into the C-6 and C-8 positions of the octanoyl moiety bound to the lipoyl domains of lipoate-dependent enzymes, thereby converting the octanoylated domains into lipoylated derivatives.</text>
</comment>
<gene>
    <name evidence="8" type="primary">lipA</name>
    <name evidence="10" type="ORF">B5F75_03230</name>
</gene>
<feature type="binding site" evidence="8">
    <location>
        <position position="67"/>
    </location>
    <ligand>
        <name>[4Fe-4S] cluster</name>
        <dbReference type="ChEBI" id="CHEBI:49883"/>
        <label>2</label>
        <note>4Fe-4S-S-AdoMet</note>
    </ligand>
</feature>
<dbReference type="InterPro" id="IPR007197">
    <property type="entry name" value="rSAM"/>
</dbReference>
<dbReference type="SFLD" id="SFLDG01058">
    <property type="entry name" value="lipoyl_synthase_like"/>
    <property type="match status" value="1"/>
</dbReference>
<dbReference type="RefSeq" id="WP_087287890.1">
    <property type="nucleotide sequence ID" value="NZ_NFJD01000002.1"/>
</dbReference>
<dbReference type="GO" id="GO:0046872">
    <property type="term" value="F:metal ion binding"/>
    <property type="evidence" value="ECO:0007669"/>
    <property type="project" value="UniProtKB-KW"/>
</dbReference>
<dbReference type="PROSITE" id="PS51918">
    <property type="entry name" value="RADICAL_SAM"/>
    <property type="match status" value="1"/>
</dbReference>
<keyword evidence="3 8" id="KW-0949">S-adenosyl-L-methionine</keyword>
<dbReference type="GO" id="GO:0051539">
    <property type="term" value="F:4 iron, 4 sulfur cluster binding"/>
    <property type="evidence" value="ECO:0007669"/>
    <property type="project" value="UniProtKB-UniRule"/>
</dbReference>
<dbReference type="OrthoDB" id="9787898at2"/>